<comment type="caution">
    <text evidence="7">The sequence shown here is derived from an EMBL/GenBank/DDBJ whole genome shotgun (WGS) entry which is preliminary data.</text>
</comment>
<evidence type="ECO:0000256" key="5">
    <source>
        <dbReference type="SAM" id="MobiDB-lite"/>
    </source>
</evidence>
<protein>
    <submittedName>
        <fullName evidence="7">Peptidase S8 family protein</fullName>
    </submittedName>
</protein>
<dbReference type="STRING" id="1824.SAMN05444423_109249"/>
<dbReference type="InterPro" id="IPR034074">
    <property type="entry name" value="Y4bN_pept_dom"/>
</dbReference>
<dbReference type="Proteomes" id="UP000017048">
    <property type="component" value="Unassembled WGS sequence"/>
</dbReference>
<dbReference type="GO" id="GO:0006508">
    <property type="term" value="P:proteolysis"/>
    <property type="evidence" value="ECO:0007669"/>
    <property type="project" value="UniProtKB-KW"/>
</dbReference>
<gene>
    <name evidence="7" type="ORF">NCAST_32_00030</name>
</gene>
<dbReference type="SUPFAM" id="SSF52743">
    <property type="entry name" value="Subtilisin-like"/>
    <property type="match status" value="1"/>
</dbReference>
<organism evidence="7 8">
    <name type="scientific">Nocardia asteroides NBRC 15531</name>
    <dbReference type="NCBI Taxonomy" id="1110697"/>
    <lineage>
        <taxon>Bacteria</taxon>
        <taxon>Bacillati</taxon>
        <taxon>Actinomycetota</taxon>
        <taxon>Actinomycetes</taxon>
        <taxon>Mycobacteriales</taxon>
        <taxon>Nocardiaceae</taxon>
        <taxon>Nocardia</taxon>
    </lineage>
</organism>
<dbReference type="eggNOG" id="COG1404">
    <property type="taxonomic scope" value="Bacteria"/>
</dbReference>
<dbReference type="PANTHER" id="PTHR43806">
    <property type="entry name" value="PEPTIDASE S8"/>
    <property type="match status" value="1"/>
</dbReference>
<comment type="similarity">
    <text evidence="1">Belongs to the peptidase S8 family.</text>
</comment>
<feature type="domain" description="Peptidase S8/S53" evidence="6">
    <location>
        <begin position="292"/>
        <end position="644"/>
    </location>
</feature>
<dbReference type="RefSeq" id="WP_022566727.1">
    <property type="nucleotide sequence ID" value="NZ_BAFO02000032.1"/>
</dbReference>
<proteinExistence type="inferred from homology"/>
<name>U5EGK0_NOCAS</name>
<dbReference type="EMBL" id="BAFO02000032">
    <property type="protein sequence ID" value="GAD85521.1"/>
    <property type="molecule type" value="Genomic_DNA"/>
</dbReference>
<dbReference type="InterPro" id="IPR050131">
    <property type="entry name" value="Peptidase_S8_subtilisin-like"/>
</dbReference>
<dbReference type="PRINTS" id="PR00723">
    <property type="entry name" value="SUBTILISIN"/>
</dbReference>
<dbReference type="Pfam" id="PF00082">
    <property type="entry name" value="Peptidase_S8"/>
    <property type="match status" value="1"/>
</dbReference>
<keyword evidence="2" id="KW-0645">Protease</keyword>
<evidence type="ECO:0000256" key="4">
    <source>
        <dbReference type="ARBA" id="ARBA00022825"/>
    </source>
</evidence>
<evidence type="ECO:0000259" key="6">
    <source>
        <dbReference type="Pfam" id="PF00082"/>
    </source>
</evidence>
<dbReference type="InterPro" id="IPR015500">
    <property type="entry name" value="Peptidase_S8_subtilisin-rel"/>
</dbReference>
<sequence>MRGDRPPLADRDQPLEHLYVQGHATAERFDRYSGHGGGGGFKRRPVDRGAHGAARKQELTDAFDELDGEREDFELSYDELASQGTIIVLEGEGASYPLKLESLNRMTGHQKTPKQPRWLLLSVRPATLDAPERATVWVSDAHRAAFMKLFEDYLNGEPTRTGQPPNQDLVANISRIRKAILADLWTSEGEPPLKGQHWWELWLDTSSGDIETINGFVNAYNLRMLPRSIQLRDRFVVWVEASWSQLEPLPFTLVPLAEIRKPEFIEAIEDLPVDEQDEYVHDLVERLSTADGSAPAVCHLDTGVLRSHVLIEASLASEDLHTIIGLSGADMDPRGHGTSMAGLALFGDRLDAALQSSDPVQLRHRLESVRMKPGPDEAQIDPLDYGSATVQAVALPEVTAGRRRVFALTLSTKPDNPGDPTLWSAAVDALAVGTDTARDGDRFRLISEPDPDLARLIVVAAGNVDSYAKEHDVNSDLAAIEDPAQAWNALTVGAFTNLTEAPQHPQYAGWTPLAEAGGLSPHSRTSMLFRHRSAPIKPDICMEGGNVLTDGAQMFEPKLPVLSLPSTGTTSNVALASANATSAATAQAARLAALAMERYPDYWPESIRGLLTHEADWTPTMVRRVQADRLKNTRLEQLRRYGWGVPTEDSVLNSSRRAVTLVTQDQFVPFDGTSYAMRRFRLHTLPWPTEALEELGSAPVRLRITLSYFIEPSASRRGWRQRYAYPSHTLRFDMQGELETRQQFVDRINRDAQSQEDGRAGAGTTSDRWFLGERQRHLGSLHQDEWHGTGSQLARCNSVAVYPAGGWWKNNKRSDRIDMPVRYSLILSLRTPEQRIDLYTPIATQLHVPIETEIVVE</sequence>
<dbReference type="CDD" id="cd04847">
    <property type="entry name" value="Peptidases_S8_Subtilisin_like_2"/>
    <property type="match status" value="1"/>
</dbReference>
<evidence type="ECO:0000313" key="8">
    <source>
        <dbReference type="Proteomes" id="UP000017048"/>
    </source>
</evidence>
<feature type="compositionally biased region" description="Basic and acidic residues" evidence="5">
    <location>
        <begin position="44"/>
        <end position="53"/>
    </location>
</feature>
<keyword evidence="4" id="KW-0720">Serine protease</keyword>
<feature type="region of interest" description="Disordered" evidence="5">
    <location>
        <begin position="29"/>
        <end position="53"/>
    </location>
</feature>
<dbReference type="OrthoDB" id="9768989at2"/>
<reference evidence="7 8" key="1">
    <citation type="journal article" date="2014" name="BMC Genomics">
        <title>Genome based analysis of type-I polyketide synthase and nonribosomal peptide synthetase gene clusters in seven strains of five representative Nocardia species.</title>
        <authorList>
            <person name="Komaki H."/>
            <person name="Ichikawa N."/>
            <person name="Hosoyama A."/>
            <person name="Takahashi-Nakaguchi A."/>
            <person name="Matsuzawa T."/>
            <person name="Suzuki K."/>
            <person name="Fujita N."/>
            <person name="Gonoi T."/>
        </authorList>
    </citation>
    <scope>NUCLEOTIDE SEQUENCE [LARGE SCALE GENOMIC DNA]</scope>
    <source>
        <strain evidence="7 8">NBRC 15531</strain>
    </source>
</reference>
<dbReference type="AlphaFoldDB" id="U5EGK0"/>
<keyword evidence="3" id="KW-0378">Hydrolase</keyword>
<evidence type="ECO:0000256" key="3">
    <source>
        <dbReference type="ARBA" id="ARBA00022801"/>
    </source>
</evidence>
<evidence type="ECO:0000256" key="1">
    <source>
        <dbReference type="ARBA" id="ARBA00011073"/>
    </source>
</evidence>
<dbReference type="GO" id="GO:0004252">
    <property type="term" value="F:serine-type endopeptidase activity"/>
    <property type="evidence" value="ECO:0007669"/>
    <property type="project" value="InterPro"/>
</dbReference>
<dbReference type="PANTHER" id="PTHR43806:SF11">
    <property type="entry name" value="CEREVISIN-RELATED"/>
    <property type="match status" value="1"/>
</dbReference>
<accession>U5EGK0</accession>
<dbReference type="InterPro" id="IPR000209">
    <property type="entry name" value="Peptidase_S8/S53_dom"/>
</dbReference>
<evidence type="ECO:0000313" key="7">
    <source>
        <dbReference type="EMBL" id="GAD85521.1"/>
    </source>
</evidence>
<dbReference type="Gene3D" id="3.40.50.200">
    <property type="entry name" value="Peptidase S8/S53 domain"/>
    <property type="match status" value="1"/>
</dbReference>
<evidence type="ECO:0000256" key="2">
    <source>
        <dbReference type="ARBA" id="ARBA00022670"/>
    </source>
</evidence>
<dbReference type="InterPro" id="IPR036852">
    <property type="entry name" value="Peptidase_S8/S53_dom_sf"/>
</dbReference>
<keyword evidence="8" id="KW-1185">Reference proteome</keyword>